<dbReference type="AlphaFoldDB" id="X0V786"/>
<dbReference type="EMBL" id="BARS01021249">
    <property type="protein sequence ID" value="GAG14019.1"/>
    <property type="molecule type" value="Genomic_DNA"/>
</dbReference>
<organism evidence="1">
    <name type="scientific">marine sediment metagenome</name>
    <dbReference type="NCBI Taxonomy" id="412755"/>
    <lineage>
        <taxon>unclassified sequences</taxon>
        <taxon>metagenomes</taxon>
        <taxon>ecological metagenomes</taxon>
    </lineage>
</organism>
<gene>
    <name evidence="1" type="ORF">S01H1_34164</name>
</gene>
<feature type="non-terminal residue" evidence="1">
    <location>
        <position position="1"/>
    </location>
</feature>
<feature type="non-terminal residue" evidence="1">
    <location>
        <position position="272"/>
    </location>
</feature>
<name>X0V786_9ZZZZ</name>
<protein>
    <recommendedName>
        <fullName evidence="2">Transposase IS204/IS1001/IS1096/IS1165 DDE domain-containing protein</fullName>
    </recommendedName>
</protein>
<accession>X0V786</accession>
<reference evidence="1" key="1">
    <citation type="journal article" date="2014" name="Front. Microbiol.">
        <title>High frequency of phylogenetically diverse reductive dehalogenase-homologous genes in deep subseafloor sedimentary metagenomes.</title>
        <authorList>
            <person name="Kawai M."/>
            <person name="Futagami T."/>
            <person name="Toyoda A."/>
            <person name="Takaki Y."/>
            <person name="Nishi S."/>
            <person name="Hori S."/>
            <person name="Arai W."/>
            <person name="Tsubouchi T."/>
            <person name="Morono Y."/>
            <person name="Uchiyama I."/>
            <person name="Ito T."/>
            <person name="Fujiyama A."/>
            <person name="Inagaki F."/>
            <person name="Takami H."/>
        </authorList>
    </citation>
    <scope>NUCLEOTIDE SEQUENCE</scope>
    <source>
        <strain evidence="1">Expedition CK06-06</strain>
    </source>
</reference>
<sequence>GDEELGIEHTSRSPGVQRQVARLGAKEPFREVAQDMQELAGVGLSRKDAERVSEGIGAQMEQWQERERMALRFAEPPPPEALKTIETLYIEFDGTGVPMVPHELAGRKGKQADGSARTREAKLGCVFTQAECDEDGRPIRDPASTTFVGAIEEADRFQWRIYAEAVRRGLFEARRVVILTDGAEWIRNIVQTHFPRAVHIIDLYHARQHLVNLCRLLFDRDLRRLNHYKDRWWNNLDEGAIDNIVEQARSLLPKDPRAGKDARCEIGYFEKN</sequence>
<comment type="caution">
    <text evidence="1">The sequence shown here is derived from an EMBL/GenBank/DDBJ whole genome shotgun (WGS) entry which is preliminary data.</text>
</comment>
<proteinExistence type="predicted"/>
<evidence type="ECO:0008006" key="2">
    <source>
        <dbReference type="Google" id="ProtNLM"/>
    </source>
</evidence>
<evidence type="ECO:0000313" key="1">
    <source>
        <dbReference type="EMBL" id="GAG14019.1"/>
    </source>
</evidence>